<evidence type="ECO:0000256" key="1">
    <source>
        <dbReference type="SAM" id="Phobius"/>
    </source>
</evidence>
<sequence length="180" mass="19834">MSTGFNSSSSSMSDAIFSSIALDATRMFLAFSETSIVLVVGSYFGSGFVPYTLLGFNRRNTMRCILAASLPMSTASGPISTSDSCGSISLNNMLYMNNASFEMGRSMTTVNRPFLKNRLGISNRQGFYHIVIGRFKPILQRFRAQEHDVFKSTVFTPPMCSFLGDLSHSWLSTIQPRKTG</sequence>
<reference evidence="2 3" key="1">
    <citation type="submission" date="2018-11" db="EMBL/GenBank/DDBJ databases">
        <authorList>
            <consortium name="Pathogen Informatics"/>
        </authorList>
    </citation>
    <scope>NUCLEOTIDE SEQUENCE [LARGE SCALE GENOMIC DNA]</scope>
    <source>
        <strain evidence="2 3">MHpl1</strain>
    </source>
</reference>
<keyword evidence="3" id="KW-1185">Reference proteome</keyword>
<evidence type="ECO:0000313" key="3">
    <source>
        <dbReference type="Proteomes" id="UP000268014"/>
    </source>
</evidence>
<evidence type="ECO:0000313" key="2">
    <source>
        <dbReference type="EMBL" id="VDO23552.1"/>
    </source>
</evidence>
<gene>
    <name evidence="2" type="ORF">HPLM_LOCUS4574</name>
</gene>
<keyword evidence="1" id="KW-0472">Membrane</keyword>
<proteinExistence type="predicted"/>
<organism evidence="2 3">
    <name type="scientific">Haemonchus placei</name>
    <name type="common">Barber's pole worm</name>
    <dbReference type="NCBI Taxonomy" id="6290"/>
    <lineage>
        <taxon>Eukaryota</taxon>
        <taxon>Metazoa</taxon>
        <taxon>Ecdysozoa</taxon>
        <taxon>Nematoda</taxon>
        <taxon>Chromadorea</taxon>
        <taxon>Rhabditida</taxon>
        <taxon>Rhabditina</taxon>
        <taxon>Rhabditomorpha</taxon>
        <taxon>Strongyloidea</taxon>
        <taxon>Trichostrongylidae</taxon>
        <taxon>Haemonchus</taxon>
    </lineage>
</organism>
<dbReference type="EMBL" id="UZAF01016226">
    <property type="protein sequence ID" value="VDO23552.1"/>
    <property type="molecule type" value="Genomic_DNA"/>
</dbReference>
<keyword evidence="1" id="KW-1133">Transmembrane helix</keyword>
<keyword evidence="1" id="KW-0812">Transmembrane</keyword>
<feature type="transmembrane region" description="Helical" evidence="1">
    <location>
        <begin position="36"/>
        <end position="56"/>
    </location>
</feature>
<dbReference type="AlphaFoldDB" id="A0A3P7X1R1"/>
<protein>
    <submittedName>
        <fullName evidence="2">Uncharacterized protein</fullName>
    </submittedName>
</protein>
<dbReference type="Proteomes" id="UP000268014">
    <property type="component" value="Unassembled WGS sequence"/>
</dbReference>
<name>A0A3P7X1R1_HAEPC</name>
<accession>A0A3P7X1R1</accession>